<evidence type="ECO:0000313" key="4">
    <source>
        <dbReference type="Proteomes" id="UP000683360"/>
    </source>
</evidence>
<dbReference type="GO" id="GO:0032040">
    <property type="term" value="C:small-subunit processome"/>
    <property type="evidence" value="ECO:0007669"/>
    <property type="project" value="TreeGrafter"/>
</dbReference>
<accession>A0A8S3RT94</accession>
<dbReference type="AlphaFoldDB" id="A0A8S3RT94"/>
<organism evidence="3 4">
    <name type="scientific">Mytilus edulis</name>
    <name type="common">Blue mussel</name>
    <dbReference type="NCBI Taxonomy" id="6550"/>
    <lineage>
        <taxon>Eukaryota</taxon>
        <taxon>Metazoa</taxon>
        <taxon>Spiralia</taxon>
        <taxon>Lophotrochozoa</taxon>
        <taxon>Mollusca</taxon>
        <taxon>Bivalvia</taxon>
        <taxon>Autobranchia</taxon>
        <taxon>Pteriomorphia</taxon>
        <taxon>Mytilida</taxon>
        <taxon>Mytiloidea</taxon>
        <taxon>Mytilidae</taxon>
        <taxon>Mytilinae</taxon>
        <taxon>Mytilus</taxon>
    </lineage>
</organism>
<reference evidence="3" key="1">
    <citation type="submission" date="2021-03" db="EMBL/GenBank/DDBJ databases">
        <authorList>
            <person name="Bekaert M."/>
        </authorList>
    </citation>
    <scope>NUCLEOTIDE SEQUENCE</scope>
</reference>
<protein>
    <submittedName>
        <fullName evidence="3">UTP3</fullName>
    </submittedName>
</protein>
<dbReference type="OrthoDB" id="1924577at2759"/>
<evidence type="ECO:0000256" key="1">
    <source>
        <dbReference type="ARBA" id="ARBA00010979"/>
    </source>
</evidence>
<dbReference type="EMBL" id="CAJPWZ010001316">
    <property type="protein sequence ID" value="CAG2212822.1"/>
    <property type="molecule type" value="Genomic_DNA"/>
</dbReference>
<comment type="similarity">
    <text evidence="1">Belongs to the SAS10 family.</text>
</comment>
<feature type="region of interest" description="Disordered" evidence="2">
    <location>
        <begin position="66"/>
        <end position="94"/>
    </location>
</feature>
<feature type="region of interest" description="Disordered" evidence="2">
    <location>
        <begin position="1"/>
        <end position="45"/>
    </location>
</feature>
<dbReference type="Pfam" id="PF04000">
    <property type="entry name" value="Sas10_Utp3"/>
    <property type="match status" value="1"/>
</dbReference>
<evidence type="ECO:0000313" key="3">
    <source>
        <dbReference type="EMBL" id="CAG2212822.1"/>
    </source>
</evidence>
<dbReference type="Proteomes" id="UP000683360">
    <property type="component" value="Unassembled WGS sequence"/>
</dbReference>
<keyword evidence="4" id="KW-1185">Reference proteome</keyword>
<dbReference type="PANTHER" id="PTHR13237:SF8">
    <property type="entry name" value="SOMETHING ABOUT SILENCING PROTEIN 10"/>
    <property type="match status" value="1"/>
</dbReference>
<proteinExistence type="inferred from homology"/>
<feature type="compositionally biased region" description="Acidic residues" evidence="2">
    <location>
        <begin position="70"/>
        <end position="93"/>
    </location>
</feature>
<gene>
    <name evidence="3" type="ORF">MEDL_26782</name>
</gene>
<feature type="region of interest" description="Disordered" evidence="2">
    <location>
        <begin position="107"/>
        <end position="130"/>
    </location>
</feature>
<evidence type="ECO:0000256" key="2">
    <source>
        <dbReference type="SAM" id="MobiDB-lite"/>
    </source>
</evidence>
<feature type="compositionally biased region" description="Basic and acidic residues" evidence="2">
    <location>
        <begin position="22"/>
        <end position="38"/>
    </location>
</feature>
<name>A0A8S3RT94_MYTED</name>
<feature type="compositionally biased region" description="Acidic residues" evidence="2">
    <location>
        <begin position="115"/>
        <end position="127"/>
    </location>
</feature>
<sequence length="357" mass="41160">MPKKRKGGKEKVAVYNSDDEDALSKENQPDPTSEDKGNVPDPTSEEYFMDDIDVFHAKKDKVLLGKGIQDDVDMESESEDEVLGLVDSDESDEEIRNYQQQLRQIKRFKKKDDMGSDLEEDEDEEAGLPDSKAWGIKKSKYYGGDVEDEDLDLSGSEDEEAAAVMEEKEALALQKKMAAELDEQDFDLDIFKKTKVVEEKDKEEEKIIKDLTKLSKQEKIKLLKKESPELMTLIEDFKVKMTEVKDIYHPLLTLVKDGKIHGKAAEYVETKFKLLLNYCTNISFYMMLVQHRNLMKQLEPVDDKVRPEIEDILEKLNKGEEIHFAEPASSQKTFIRYNTVMYTPCKSLAFWGMMFST</sequence>
<dbReference type="GO" id="GO:0000462">
    <property type="term" value="P:maturation of SSU-rRNA from tricistronic rRNA transcript (SSU-rRNA, 5.8S rRNA, LSU-rRNA)"/>
    <property type="evidence" value="ECO:0007669"/>
    <property type="project" value="TreeGrafter"/>
</dbReference>
<dbReference type="PANTHER" id="PTHR13237">
    <property type="entry name" value="SOMETHING ABOUT SILENCING PROTEIN 10-RELATED"/>
    <property type="match status" value="1"/>
</dbReference>
<dbReference type="InterPro" id="IPR007146">
    <property type="entry name" value="Sas10/Utp3/C1D"/>
</dbReference>
<comment type="caution">
    <text evidence="3">The sequence shown here is derived from an EMBL/GenBank/DDBJ whole genome shotgun (WGS) entry which is preliminary data.</text>
</comment>